<dbReference type="OrthoDB" id="2677990at2"/>
<dbReference type="PANTHER" id="PTHR37305">
    <property type="entry name" value="INTEGRAL MEMBRANE PROTEIN-RELATED"/>
    <property type="match status" value="1"/>
</dbReference>
<accession>A0A3T0KVG8</accession>
<dbReference type="Pfam" id="PF12730">
    <property type="entry name" value="ABC2_membrane_4"/>
    <property type="match status" value="1"/>
</dbReference>
<dbReference type="Proteomes" id="UP000283095">
    <property type="component" value="Chromosome"/>
</dbReference>
<gene>
    <name evidence="1" type="ORF">BAOM_3719</name>
</gene>
<evidence type="ECO:0000313" key="2">
    <source>
        <dbReference type="Proteomes" id="UP000283095"/>
    </source>
</evidence>
<sequence>MRGLFISEFERLWSQKVSWIILFFIPLMSVGSVKYYLNWNERVSPGQPDYVTSLNFPIINISEHLVVSFNIIAIILISTVIANEVENGQLRMILIRPFSTTQLFLAKLTTILTTMFLYLTLFWILNTIAGYIFFPKVNTLITFLDENKLSLTGALLYNVKYFLACFVTMISIVSVFTLLGSISRSTMITLGAGVGFIFLAIAIPQLLEFSTQTIIAHSSVVHLMYMSIVKIQHTGIAFLLSSTSNLNSYIILVQAVYIALFGLIAYWTFVKRDYFI</sequence>
<evidence type="ECO:0000313" key="1">
    <source>
        <dbReference type="EMBL" id="AZV44328.1"/>
    </source>
</evidence>
<protein>
    <submittedName>
        <fullName evidence="1">Uncharacterized protein</fullName>
    </submittedName>
</protein>
<proteinExistence type="predicted"/>
<reference evidence="1 2" key="1">
    <citation type="submission" date="2018-01" db="EMBL/GenBank/DDBJ databases">
        <title>Bacillus asahii Genome sequencing and assembly.</title>
        <authorList>
            <person name="Jiang H."/>
            <person name="Feng Y."/>
            <person name="Zhao F."/>
            <person name="Lin X."/>
        </authorList>
    </citation>
    <scope>NUCLEOTIDE SEQUENCE [LARGE SCALE GENOMIC DNA]</scope>
    <source>
        <strain evidence="1 2">OM18</strain>
    </source>
</reference>
<dbReference type="KEGG" id="pasa:BAOM_3719"/>
<organism evidence="1 2">
    <name type="scientific">Peribacillus asahii</name>
    <dbReference type="NCBI Taxonomy" id="228899"/>
    <lineage>
        <taxon>Bacteria</taxon>
        <taxon>Bacillati</taxon>
        <taxon>Bacillota</taxon>
        <taxon>Bacilli</taxon>
        <taxon>Bacillales</taxon>
        <taxon>Bacillaceae</taxon>
        <taxon>Peribacillus</taxon>
    </lineage>
</organism>
<dbReference type="RefSeq" id="WP_127761331.1">
    <property type="nucleotide sequence ID" value="NZ_CP026095.1"/>
</dbReference>
<dbReference type="PANTHER" id="PTHR37305:SF1">
    <property type="entry name" value="MEMBRANE PROTEIN"/>
    <property type="match status" value="1"/>
</dbReference>
<dbReference type="AlphaFoldDB" id="A0A3T0KVG8"/>
<name>A0A3T0KVG8_9BACI</name>
<dbReference type="EMBL" id="CP026095">
    <property type="protein sequence ID" value="AZV44328.1"/>
    <property type="molecule type" value="Genomic_DNA"/>
</dbReference>